<dbReference type="InterPro" id="IPR016181">
    <property type="entry name" value="Acyl_CoA_acyltransferase"/>
</dbReference>
<reference evidence="3" key="1">
    <citation type="journal article" date="2019" name="Int. J. Syst. Evol. Microbiol.">
        <title>The Global Catalogue of Microorganisms (GCM) 10K type strain sequencing project: providing services to taxonomists for standard genome sequencing and annotation.</title>
        <authorList>
            <consortium name="The Broad Institute Genomics Platform"/>
            <consortium name="The Broad Institute Genome Sequencing Center for Infectious Disease"/>
            <person name="Wu L."/>
            <person name="Ma J."/>
        </authorList>
    </citation>
    <scope>NUCLEOTIDE SEQUENCE [LARGE SCALE GENOMIC DNA]</scope>
    <source>
        <strain evidence="3">CGMCC 1.14993</strain>
    </source>
</reference>
<dbReference type="CDD" id="cd04301">
    <property type="entry name" value="NAT_SF"/>
    <property type="match status" value="1"/>
</dbReference>
<dbReference type="PROSITE" id="PS51186">
    <property type="entry name" value="GNAT"/>
    <property type="match status" value="1"/>
</dbReference>
<gene>
    <name evidence="2" type="ORF">GCM10007380_18110</name>
</gene>
<dbReference type="AlphaFoldDB" id="A0A8J3EXT2"/>
<dbReference type="PANTHER" id="PTHR43415">
    <property type="entry name" value="SPERMIDINE N(1)-ACETYLTRANSFERASE"/>
    <property type="match status" value="1"/>
</dbReference>
<dbReference type="GO" id="GO:0016747">
    <property type="term" value="F:acyltransferase activity, transferring groups other than amino-acyl groups"/>
    <property type="evidence" value="ECO:0007669"/>
    <property type="project" value="InterPro"/>
</dbReference>
<dbReference type="Proteomes" id="UP000626244">
    <property type="component" value="Unassembled WGS sequence"/>
</dbReference>
<evidence type="ECO:0000313" key="2">
    <source>
        <dbReference type="EMBL" id="GGI13477.1"/>
    </source>
</evidence>
<dbReference type="SUPFAM" id="SSF55729">
    <property type="entry name" value="Acyl-CoA N-acyltransferases (Nat)"/>
    <property type="match status" value="1"/>
</dbReference>
<dbReference type="RefSeq" id="WP_235821344.1">
    <property type="nucleotide sequence ID" value="NZ_BMHB01000001.1"/>
</dbReference>
<organism evidence="2 3">
    <name type="scientific">Gottfriedia solisilvae</name>
    <dbReference type="NCBI Taxonomy" id="1516104"/>
    <lineage>
        <taxon>Bacteria</taxon>
        <taxon>Bacillati</taxon>
        <taxon>Bacillota</taxon>
        <taxon>Bacilli</taxon>
        <taxon>Bacillales</taxon>
        <taxon>Bacillaceae</taxon>
        <taxon>Gottfriedia</taxon>
    </lineage>
</organism>
<feature type="domain" description="N-acetyltransferase" evidence="1">
    <location>
        <begin position="9"/>
        <end position="175"/>
    </location>
</feature>
<keyword evidence="3" id="KW-1185">Reference proteome</keyword>
<dbReference type="Pfam" id="PF00583">
    <property type="entry name" value="Acetyltransf_1"/>
    <property type="match status" value="1"/>
</dbReference>
<proteinExistence type="predicted"/>
<accession>A0A8J3EXT2</accession>
<evidence type="ECO:0000313" key="3">
    <source>
        <dbReference type="Proteomes" id="UP000626244"/>
    </source>
</evidence>
<comment type="caution">
    <text evidence="2">The sequence shown here is derived from an EMBL/GenBank/DDBJ whole genome shotgun (WGS) entry which is preliminary data.</text>
</comment>
<evidence type="ECO:0000259" key="1">
    <source>
        <dbReference type="PROSITE" id="PS51186"/>
    </source>
</evidence>
<name>A0A8J3EXT2_9BACI</name>
<dbReference type="Gene3D" id="3.40.630.30">
    <property type="match status" value="1"/>
</dbReference>
<dbReference type="EMBL" id="BMHB01000001">
    <property type="protein sequence ID" value="GGI13477.1"/>
    <property type="molecule type" value="Genomic_DNA"/>
</dbReference>
<dbReference type="InterPro" id="IPR000182">
    <property type="entry name" value="GNAT_dom"/>
</dbReference>
<dbReference type="PANTHER" id="PTHR43415:SF3">
    <property type="entry name" value="GNAT-FAMILY ACETYLTRANSFERASE"/>
    <property type="match status" value="1"/>
</dbReference>
<protein>
    <submittedName>
        <fullName evidence="2">N-acetyltransferase</fullName>
    </submittedName>
</protein>
<sequence>MSENKLQKSIIRTARIEDSAALLDIQREVVAEGQYFISVSEEFNKTVEEQLEWVKNTLENERETLLVAEVNGEIIGWICFNTQNRKRLSHTGSLGIMVKKEMRNAGIGRLLLEELLIWAKKNPFIEKVSLAVFATNTRAITLYKSLGFVEEGRKVKEYKLNDHEYLDDILMCIFV</sequence>